<evidence type="ECO:0000313" key="2">
    <source>
        <dbReference type="Proteomes" id="UP001480955"/>
    </source>
</evidence>
<dbReference type="RefSeq" id="WP_283206923.1">
    <property type="nucleotide sequence ID" value="NZ_BPRD01000604.1"/>
</dbReference>
<dbReference type="EMBL" id="JBELQE010000091">
    <property type="protein sequence ID" value="MER2251862.1"/>
    <property type="molecule type" value="Genomic_DNA"/>
</dbReference>
<dbReference type="InterPro" id="IPR002636">
    <property type="entry name" value="DUF29"/>
</dbReference>
<accession>A0ABV1QR10</accession>
<dbReference type="PANTHER" id="PTHR34235">
    <property type="entry name" value="SLR1203 PROTEIN-RELATED"/>
    <property type="match status" value="1"/>
</dbReference>
<proteinExistence type="predicted"/>
<comment type="caution">
    <text evidence="1">The sequence shown here is derived from an EMBL/GenBank/DDBJ whole genome shotgun (WGS) entry which is preliminary data.</text>
</comment>
<keyword evidence="2" id="KW-1185">Reference proteome</keyword>
<dbReference type="Pfam" id="PF01724">
    <property type="entry name" value="DUF29"/>
    <property type="match status" value="1"/>
</dbReference>
<protein>
    <submittedName>
        <fullName evidence="1">DUF29 domain-containing protein</fullName>
    </submittedName>
</protein>
<name>A0ABV1QR10_9HYPH</name>
<reference evidence="1 2" key="1">
    <citation type="submission" date="2024-06" db="EMBL/GenBank/DDBJ databases">
        <authorList>
            <person name="Campbell A.G."/>
        </authorList>
    </citation>
    <scope>NUCLEOTIDE SEQUENCE [LARGE SCALE GENOMIC DNA]</scope>
    <source>
        <strain evidence="1 2">EM12</strain>
    </source>
</reference>
<gene>
    <name evidence="1" type="ORF">ABS772_18245</name>
</gene>
<sequence>MDRPSLYDDDIVTWAEEQAAALRALAARSDLSNAVDWENVAEEIESVGRSQIRAVERLLAQLFAHLLKRVSAPDAPPNLHWRHEIIAFQAAVRARYERSMRQRIDWSKAWRIGIELAAGDLEVYGDTLLPHLPTDCPLTPEDLLAAPFDADAALVRIAEAAALKSAGHS</sequence>
<evidence type="ECO:0000313" key="1">
    <source>
        <dbReference type="EMBL" id="MER2251862.1"/>
    </source>
</evidence>
<organism evidence="1 2">
    <name type="scientific">Methylorubrum podarium</name>
    <dbReference type="NCBI Taxonomy" id="200476"/>
    <lineage>
        <taxon>Bacteria</taxon>
        <taxon>Pseudomonadati</taxon>
        <taxon>Pseudomonadota</taxon>
        <taxon>Alphaproteobacteria</taxon>
        <taxon>Hyphomicrobiales</taxon>
        <taxon>Methylobacteriaceae</taxon>
        <taxon>Methylorubrum</taxon>
    </lineage>
</organism>
<dbReference type="Gene3D" id="1.20.1220.20">
    <property type="entry name" value="Uncharcterised protein PF01724"/>
    <property type="match status" value="1"/>
</dbReference>
<dbReference type="Proteomes" id="UP001480955">
    <property type="component" value="Unassembled WGS sequence"/>
</dbReference>